<evidence type="ECO:0000256" key="3">
    <source>
        <dbReference type="ARBA" id="ARBA00023274"/>
    </source>
</evidence>
<dbReference type="EMBL" id="JBBHLL010000225">
    <property type="protein sequence ID" value="KAK7808988.1"/>
    <property type="molecule type" value="Genomic_DNA"/>
</dbReference>
<dbReference type="Proteomes" id="UP001488838">
    <property type="component" value="Unassembled WGS sequence"/>
</dbReference>
<proteinExistence type="inferred from homology"/>
<protein>
    <recommendedName>
        <fullName evidence="4">Small ribosomal subunit protein eS6</fullName>
    </recommendedName>
    <alternativeName>
        <fullName evidence="5">40S ribosomal protein S6</fullName>
    </alternativeName>
</protein>
<reference evidence="6 7" key="1">
    <citation type="journal article" date="2023" name="bioRxiv">
        <title>Conserved and derived expression patterns and positive selection on dental genes reveal complex evolutionary context of ever-growing rodent molars.</title>
        <authorList>
            <person name="Calamari Z.T."/>
            <person name="Song A."/>
            <person name="Cohen E."/>
            <person name="Akter M."/>
            <person name="Roy R.D."/>
            <person name="Hallikas O."/>
            <person name="Christensen M.M."/>
            <person name="Li P."/>
            <person name="Marangoni P."/>
            <person name="Jernvall J."/>
            <person name="Klein O.D."/>
        </authorList>
    </citation>
    <scope>NUCLEOTIDE SEQUENCE [LARGE SCALE GENOMIC DNA]</scope>
    <source>
        <strain evidence="6">V071</strain>
    </source>
</reference>
<keyword evidence="3" id="KW-0687">Ribonucleoprotein</keyword>
<dbReference type="GO" id="GO:1990904">
    <property type="term" value="C:ribonucleoprotein complex"/>
    <property type="evidence" value="ECO:0007669"/>
    <property type="project" value="UniProtKB-KW"/>
</dbReference>
<dbReference type="GO" id="GO:0003735">
    <property type="term" value="F:structural constituent of ribosome"/>
    <property type="evidence" value="ECO:0007669"/>
    <property type="project" value="InterPro"/>
</dbReference>
<evidence type="ECO:0000313" key="6">
    <source>
        <dbReference type="EMBL" id="KAK7808988.1"/>
    </source>
</evidence>
<dbReference type="PANTHER" id="PTHR11502">
    <property type="entry name" value="40S RIBOSOMAL PROTEIN S6"/>
    <property type="match status" value="1"/>
</dbReference>
<evidence type="ECO:0000256" key="5">
    <source>
        <dbReference type="ARBA" id="ARBA00035403"/>
    </source>
</evidence>
<name>A0AAW0I3N8_MYOGA</name>
<organism evidence="6 7">
    <name type="scientific">Myodes glareolus</name>
    <name type="common">Bank vole</name>
    <name type="synonym">Clethrionomys glareolus</name>
    <dbReference type="NCBI Taxonomy" id="447135"/>
    <lineage>
        <taxon>Eukaryota</taxon>
        <taxon>Metazoa</taxon>
        <taxon>Chordata</taxon>
        <taxon>Craniata</taxon>
        <taxon>Vertebrata</taxon>
        <taxon>Euteleostomi</taxon>
        <taxon>Mammalia</taxon>
        <taxon>Eutheria</taxon>
        <taxon>Euarchontoglires</taxon>
        <taxon>Glires</taxon>
        <taxon>Rodentia</taxon>
        <taxon>Myomorpha</taxon>
        <taxon>Muroidea</taxon>
        <taxon>Cricetidae</taxon>
        <taxon>Arvicolinae</taxon>
        <taxon>Myodes</taxon>
    </lineage>
</organism>
<accession>A0AAW0I3N8</accession>
<comment type="similarity">
    <text evidence="1">Belongs to the eukaryotic ribosomal protein eS6 family.</text>
</comment>
<sequence>MENMKLDISFPDVGCHTLNKVGDELHTLSEKPTATEVAAGARDEEWKGYVLPIWGGNNKQGVLTHSRVGAPKSYQNSAALQSLKENDVCQYGFTKPLKTVRGPGPKHLRLSSSLFHVSCTAHLDKQRTKKNEEAAECAKLLAKRMKETEEKHRNRLPGD</sequence>
<keyword evidence="7" id="KW-1185">Reference proteome</keyword>
<dbReference type="SMART" id="SM01405">
    <property type="entry name" value="Ribosomal_S6e"/>
    <property type="match status" value="1"/>
</dbReference>
<dbReference type="AlphaFoldDB" id="A0AAW0I3N8"/>
<dbReference type="Pfam" id="PF01092">
    <property type="entry name" value="Ribosomal_S6e"/>
    <property type="match status" value="1"/>
</dbReference>
<dbReference type="GO" id="GO:0006412">
    <property type="term" value="P:translation"/>
    <property type="evidence" value="ECO:0007669"/>
    <property type="project" value="InterPro"/>
</dbReference>
<gene>
    <name evidence="6" type="ORF">U0070_010135</name>
</gene>
<evidence type="ECO:0000313" key="7">
    <source>
        <dbReference type="Proteomes" id="UP001488838"/>
    </source>
</evidence>
<feature type="non-terminal residue" evidence="6">
    <location>
        <position position="159"/>
    </location>
</feature>
<evidence type="ECO:0000256" key="2">
    <source>
        <dbReference type="ARBA" id="ARBA00022980"/>
    </source>
</evidence>
<evidence type="ECO:0000256" key="1">
    <source>
        <dbReference type="ARBA" id="ARBA00009312"/>
    </source>
</evidence>
<dbReference type="Gene3D" id="1.20.5.2650">
    <property type="match status" value="1"/>
</dbReference>
<evidence type="ECO:0000256" key="4">
    <source>
        <dbReference type="ARBA" id="ARBA00035278"/>
    </source>
</evidence>
<dbReference type="InterPro" id="IPR001377">
    <property type="entry name" value="Ribosomal_eS6"/>
</dbReference>
<dbReference type="GO" id="GO:0005840">
    <property type="term" value="C:ribosome"/>
    <property type="evidence" value="ECO:0007669"/>
    <property type="project" value="UniProtKB-KW"/>
</dbReference>
<comment type="caution">
    <text evidence="6">The sequence shown here is derived from an EMBL/GenBank/DDBJ whole genome shotgun (WGS) entry which is preliminary data.</text>
</comment>
<keyword evidence="2" id="KW-0689">Ribosomal protein</keyword>